<evidence type="ECO:0000256" key="3">
    <source>
        <dbReference type="ARBA" id="ARBA00022679"/>
    </source>
</evidence>
<dbReference type="PANTHER" id="PTHR10196:SF69">
    <property type="entry name" value="GLYCEROL KINASE"/>
    <property type="match status" value="1"/>
</dbReference>
<feature type="domain" description="Carbohydrate kinase FGGY N-terminal" evidence="13">
    <location>
        <begin position="5"/>
        <end position="271"/>
    </location>
</feature>
<organism evidence="15 16">
    <name type="scientific">Ruminiclostridium hungatei</name>
    <name type="common">Clostridium hungatei</name>
    <dbReference type="NCBI Taxonomy" id="48256"/>
    <lineage>
        <taxon>Bacteria</taxon>
        <taxon>Bacillati</taxon>
        <taxon>Bacillota</taxon>
        <taxon>Clostridia</taxon>
        <taxon>Eubacteriales</taxon>
        <taxon>Oscillospiraceae</taxon>
        <taxon>Ruminiclostridium</taxon>
    </lineage>
</organism>
<feature type="binding site" evidence="11">
    <location>
        <position position="14"/>
    </location>
    <ligand>
        <name>ATP</name>
        <dbReference type="ChEBI" id="CHEBI:30616"/>
    </ligand>
</feature>
<feature type="binding site" evidence="11">
    <location>
        <position position="329"/>
    </location>
    <ligand>
        <name>ATP</name>
        <dbReference type="ChEBI" id="CHEBI:30616"/>
    </ligand>
</feature>
<dbReference type="FunFam" id="3.30.420.40:FF:000007">
    <property type="entry name" value="Glycerol kinase"/>
    <property type="match status" value="1"/>
</dbReference>
<comment type="pathway">
    <text evidence="1 11">Polyol metabolism; glycerol degradation via glycerol kinase pathway; sn-glycerol 3-phosphate from glycerol: step 1/1.</text>
</comment>
<keyword evidence="7 11" id="KW-0067">ATP-binding</keyword>
<feature type="binding site" evidence="11">
    <location>
        <position position="85"/>
    </location>
    <ligand>
        <name>sn-glycerol 3-phosphate</name>
        <dbReference type="ChEBI" id="CHEBI:57597"/>
    </ligand>
</feature>
<evidence type="ECO:0000313" key="15">
    <source>
        <dbReference type="EMBL" id="OPX42877.1"/>
    </source>
</evidence>
<feature type="binding site" evidence="11">
    <location>
        <position position="430"/>
    </location>
    <ligand>
        <name>ATP</name>
        <dbReference type="ChEBI" id="CHEBI:30616"/>
    </ligand>
</feature>
<dbReference type="HAMAP" id="MF_00186">
    <property type="entry name" value="Glycerol_kin"/>
    <property type="match status" value="1"/>
</dbReference>
<sequence>MHKRYILSLDQGTTSSRAVLFDSLTGQIAGMKSVPLRQIYPRPGWVEHDASELYSDQLEAMAGALEEAAVGPEQVACIGITNQRETVVVWDKNTGKPVYNAIVWQCRRTSHMCDRLKMKGLAADIKKKTGLVTDAYFSGTKIRWILENVEGAGEKAQKGQLLAGTIDTWLVWNLSGGKAHVTDYSNASRTMLYNIRELKWDEELLRELDIPESMLPVVVPSSGVCACTGYPDGAGKAGGQLDYRERVIKSILDMGIPISGMAGDQHAALFGQACFKQGDAKNTYGTGCFILMNTGKTPVESKNNLLTTIAWGMDNEVEYALEGSVFNAGAAIQWLRDELGIIESAHQGDIEAEQVEDTGGVYVVPAFTGLGAPYWDMYARGTIVGLTRGTNRRHIIRATLEAIAYQSRDVLEAMLKDSEIGLNELKVDGGASASDFLMQFQADLLNIPVLRPVIRETTALGAAYLAGLGAGIWQSREEIARAWNLDRIFTPSEDKDRFHELYLKWKKAVERSMKWEL</sequence>
<dbReference type="Pfam" id="PF02782">
    <property type="entry name" value="FGGY_C"/>
    <property type="match status" value="1"/>
</dbReference>
<dbReference type="NCBIfam" id="NF000756">
    <property type="entry name" value="PRK00047.1"/>
    <property type="match status" value="1"/>
</dbReference>
<keyword evidence="3 11" id="KW-0808">Transferase</keyword>
<feature type="binding site" evidence="11">
    <location>
        <position position="84"/>
    </location>
    <ligand>
        <name>glycerol</name>
        <dbReference type="ChEBI" id="CHEBI:17754"/>
    </ligand>
</feature>
<gene>
    <name evidence="15" type="primary">glpK_1</name>
    <name evidence="11" type="synonym">glpK</name>
    <name evidence="15" type="ORF">CLHUN_32010</name>
</gene>
<dbReference type="InterPro" id="IPR018484">
    <property type="entry name" value="FGGY_N"/>
</dbReference>
<comment type="caution">
    <text evidence="15">The sequence shown here is derived from an EMBL/GenBank/DDBJ whole genome shotgun (WGS) entry which is preliminary data.</text>
</comment>
<reference evidence="15 16" key="1">
    <citation type="submission" date="2017-03" db="EMBL/GenBank/DDBJ databases">
        <title>Genome sequence of Clostridium hungatei DSM 14427.</title>
        <authorList>
            <person name="Poehlein A."/>
            <person name="Daniel R."/>
        </authorList>
    </citation>
    <scope>NUCLEOTIDE SEQUENCE [LARGE SCALE GENOMIC DNA]</scope>
    <source>
        <strain evidence="15 16">DSM 14427</strain>
    </source>
</reference>
<comment type="similarity">
    <text evidence="2 11 12">Belongs to the FGGY kinase family.</text>
</comment>
<evidence type="ECO:0000256" key="7">
    <source>
        <dbReference type="ARBA" id="ARBA00022840"/>
    </source>
</evidence>
<comment type="subunit">
    <text evidence="10 11">Homotetramer and homodimer (in equilibrium).</text>
</comment>
<evidence type="ECO:0000256" key="9">
    <source>
        <dbReference type="ARBA" id="ARBA00054633"/>
    </source>
</evidence>
<feature type="binding site" evidence="11">
    <location>
        <position position="136"/>
    </location>
    <ligand>
        <name>sn-glycerol 3-phosphate</name>
        <dbReference type="ChEBI" id="CHEBI:57597"/>
    </ligand>
</feature>
<accession>A0A1V4SI13</accession>
<feature type="binding site" evidence="11">
    <location>
        <position position="84"/>
    </location>
    <ligand>
        <name>sn-glycerol 3-phosphate</name>
        <dbReference type="ChEBI" id="CHEBI:57597"/>
    </ligand>
</feature>
<evidence type="ECO:0000313" key="16">
    <source>
        <dbReference type="Proteomes" id="UP000191554"/>
    </source>
</evidence>
<dbReference type="Proteomes" id="UP000191554">
    <property type="component" value="Unassembled WGS sequence"/>
</dbReference>
<name>A0A1V4SI13_RUMHU</name>
<feature type="binding site" evidence="11">
    <location>
        <position position="17"/>
    </location>
    <ligand>
        <name>ADP</name>
        <dbReference type="ChEBI" id="CHEBI:456216"/>
    </ligand>
</feature>
<evidence type="ECO:0000256" key="1">
    <source>
        <dbReference type="ARBA" id="ARBA00005190"/>
    </source>
</evidence>
<protein>
    <recommendedName>
        <fullName evidence="11">Glycerol kinase</fullName>
        <ecNumber evidence="11">2.7.1.30</ecNumber>
    </recommendedName>
    <alternativeName>
        <fullName evidence="11">ATP:glycerol 3-phosphotransferase</fullName>
    </alternativeName>
    <alternativeName>
        <fullName evidence="11">Glycerokinase</fullName>
        <shortName evidence="11">GK</shortName>
    </alternativeName>
</protein>
<feature type="binding site" evidence="11">
    <location>
        <position position="136"/>
    </location>
    <ligand>
        <name>glycerol</name>
        <dbReference type="ChEBI" id="CHEBI:17754"/>
    </ligand>
</feature>
<feature type="binding site" evidence="11">
    <location>
        <position position="430"/>
    </location>
    <ligand>
        <name>ADP</name>
        <dbReference type="ChEBI" id="CHEBI:456216"/>
    </ligand>
</feature>
<dbReference type="Gene3D" id="3.30.420.40">
    <property type="match status" value="2"/>
</dbReference>
<evidence type="ECO:0000256" key="11">
    <source>
        <dbReference type="HAMAP-Rule" id="MF_00186"/>
    </source>
</evidence>
<comment type="catalytic activity">
    <reaction evidence="8 11">
        <text>glycerol + ATP = sn-glycerol 3-phosphate + ADP + H(+)</text>
        <dbReference type="Rhea" id="RHEA:21644"/>
        <dbReference type="ChEBI" id="CHEBI:15378"/>
        <dbReference type="ChEBI" id="CHEBI:17754"/>
        <dbReference type="ChEBI" id="CHEBI:30616"/>
        <dbReference type="ChEBI" id="CHEBI:57597"/>
        <dbReference type="ChEBI" id="CHEBI:456216"/>
        <dbReference type="EC" id="2.7.1.30"/>
    </reaction>
</comment>
<feature type="binding site" evidence="11">
    <location>
        <position position="15"/>
    </location>
    <ligand>
        <name>ATP</name>
        <dbReference type="ChEBI" id="CHEBI:30616"/>
    </ligand>
</feature>
<dbReference type="CDD" id="cd07769">
    <property type="entry name" value="ASKHA_NBD_FGGY_GK"/>
    <property type="match status" value="1"/>
</dbReference>
<comment type="caution">
    <text evidence="11">Lacks conserved residue(s) required for the propagation of feature annotation.</text>
</comment>
<dbReference type="AlphaFoldDB" id="A0A1V4SI13"/>
<evidence type="ECO:0000259" key="13">
    <source>
        <dbReference type="Pfam" id="PF00370"/>
    </source>
</evidence>
<feature type="binding site" evidence="11">
    <location>
        <position position="286"/>
    </location>
    <ligand>
        <name>ATP</name>
        <dbReference type="ChEBI" id="CHEBI:30616"/>
    </ligand>
</feature>
<feature type="binding site" evidence="11">
    <location>
        <position position="264"/>
    </location>
    <ligand>
        <name>sn-glycerol 3-phosphate</name>
        <dbReference type="ChEBI" id="CHEBI:57597"/>
    </ligand>
</feature>
<dbReference type="PIRSF" id="PIRSF000538">
    <property type="entry name" value="GlpK"/>
    <property type="match status" value="1"/>
</dbReference>
<dbReference type="Pfam" id="PF00370">
    <property type="entry name" value="FGGY_N"/>
    <property type="match status" value="1"/>
</dbReference>
<keyword evidence="4 11" id="KW-0547">Nucleotide-binding</keyword>
<dbReference type="RefSeq" id="WP_080065638.1">
    <property type="nucleotide sequence ID" value="NZ_MZGX01000023.1"/>
</dbReference>
<dbReference type="GO" id="GO:0005524">
    <property type="term" value="F:ATP binding"/>
    <property type="evidence" value="ECO:0007669"/>
    <property type="project" value="UniProtKB-UniRule"/>
</dbReference>
<comment type="function">
    <text evidence="9 11">Key enzyme in the regulation of glycerol uptake and metabolism. Catalyzes the phosphorylation of glycerol to yield sn-glycerol 3-phosphate.</text>
</comment>
<keyword evidence="6 11" id="KW-0319">Glycerol metabolism</keyword>
<dbReference type="GO" id="GO:0006072">
    <property type="term" value="P:glycerol-3-phosphate metabolic process"/>
    <property type="evidence" value="ECO:0007669"/>
    <property type="project" value="InterPro"/>
</dbReference>
<feature type="binding site" evidence="11">
    <location>
        <position position="333"/>
    </location>
    <ligand>
        <name>ATP</name>
        <dbReference type="ChEBI" id="CHEBI:30616"/>
    </ligand>
</feature>
<dbReference type="InterPro" id="IPR005999">
    <property type="entry name" value="Glycerol_kin"/>
</dbReference>
<evidence type="ECO:0000256" key="6">
    <source>
        <dbReference type="ARBA" id="ARBA00022798"/>
    </source>
</evidence>
<feature type="binding site" evidence="11">
    <location>
        <position position="264"/>
    </location>
    <ligand>
        <name>glycerol</name>
        <dbReference type="ChEBI" id="CHEBI:17754"/>
    </ligand>
</feature>
<dbReference type="InterPro" id="IPR018485">
    <property type="entry name" value="FGGY_C"/>
</dbReference>
<dbReference type="InterPro" id="IPR018483">
    <property type="entry name" value="Carb_kinase_FGGY_CS"/>
</dbReference>
<feature type="domain" description="Carbohydrate kinase FGGY C-terminal" evidence="14">
    <location>
        <begin position="281"/>
        <end position="468"/>
    </location>
</feature>
<dbReference type="NCBIfam" id="TIGR01311">
    <property type="entry name" value="glycerol_kin"/>
    <property type="match status" value="1"/>
</dbReference>
<dbReference type="STRING" id="48256.CLHUN_32010"/>
<evidence type="ECO:0000256" key="5">
    <source>
        <dbReference type="ARBA" id="ARBA00022777"/>
    </source>
</evidence>
<dbReference type="GO" id="GO:0019563">
    <property type="term" value="P:glycerol catabolic process"/>
    <property type="evidence" value="ECO:0007669"/>
    <property type="project" value="UniProtKB-UniRule"/>
</dbReference>
<evidence type="ECO:0000256" key="4">
    <source>
        <dbReference type="ARBA" id="ARBA00022741"/>
    </source>
</evidence>
<dbReference type="GO" id="GO:0005829">
    <property type="term" value="C:cytosol"/>
    <property type="evidence" value="ECO:0007669"/>
    <property type="project" value="UniProtKB-ARBA"/>
</dbReference>
<evidence type="ECO:0000259" key="14">
    <source>
        <dbReference type="Pfam" id="PF02782"/>
    </source>
</evidence>
<keyword evidence="5 11" id="KW-0418">Kinase</keyword>
<dbReference type="InterPro" id="IPR000577">
    <property type="entry name" value="Carb_kinase_FGGY"/>
</dbReference>
<evidence type="ECO:0000256" key="2">
    <source>
        <dbReference type="ARBA" id="ARBA00009156"/>
    </source>
</evidence>
<evidence type="ECO:0000256" key="10">
    <source>
        <dbReference type="ARBA" id="ARBA00063665"/>
    </source>
</evidence>
<dbReference type="UniPathway" id="UPA00618">
    <property type="reaction ID" value="UER00672"/>
</dbReference>
<dbReference type="InterPro" id="IPR043129">
    <property type="entry name" value="ATPase_NBD"/>
</dbReference>
<proteinExistence type="inferred from homology"/>
<dbReference type="EC" id="2.7.1.30" evidence="11"/>
<feature type="binding site" evidence="11">
    <location>
        <position position="286"/>
    </location>
    <ligand>
        <name>ADP</name>
        <dbReference type="ChEBI" id="CHEBI:456216"/>
    </ligand>
</feature>
<dbReference type="EMBL" id="MZGX01000023">
    <property type="protein sequence ID" value="OPX42877.1"/>
    <property type="molecule type" value="Genomic_DNA"/>
</dbReference>
<dbReference type="GO" id="GO:0004370">
    <property type="term" value="F:glycerol kinase activity"/>
    <property type="evidence" value="ECO:0007669"/>
    <property type="project" value="UniProtKB-UniRule"/>
</dbReference>
<dbReference type="PANTHER" id="PTHR10196">
    <property type="entry name" value="SUGAR KINASE"/>
    <property type="match status" value="1"/>
</dbReference>
<dbReference type="FunFam" id="3.30.420.40:FF:000008">
    <property type="entry name" value="Glycerol kinase"/>
    <property type="match status" value="1"/>
</dbReference>
<dbReference type="SUPFAM" id="SSF53067">
    <property type="entry name" value="Actin-like ATPase domain"/>
    <property type="match status" value="2"/>
</dbReference>
<feature type="binding site" evidence="11">
    <location>
        <position position="329"/>
    </location>
    <ligand>
        <name>ADP</name>
        <dbReference type="ChEBI" id="CHEBI:456216"/>
    </ligand>
</feature>
<evidence type="ECO:0000256" key="12">
    <source>
        <dbReference type="RuleBase" id="RU003733"/>
    </source>
</evidence>
<evidence type="ECO:0000256" key="8">
    <source>
        <dbReference type="ARBA" id="ARBA00052101"/>
    </source>
</evidence>
<feature type="binding site" evidence="11">
    <location>
        <position position="85"/>
    </location>
    <ligand>
        <name>glycerol</name>
        <dbReference type="ChEBI" id="CHEBI:17754"/>
    </ligand>
</feature>
<keyword evidence="16" id="KW-1185">Reference proteome</keyword>
<dbReference type="OrthoDB" id="9805576at2"/>
<dbReference type="PROSITE" id="PS00445">
    <property type="entry name" value="FGGY_KINASES_2"/>
    <property type="match status" value="1"/>
</dbReference>
<feature type="binding site" evidence="11">
    <location>
        <position position="13"/>
    </location>
    <ligand>
        <name>sn-glycerol 3-phosphate</name>
        <dbReference type="ChEBI" id="CHEBI:57597"/>
    </ligand>
</feature>
<feature type="binding site" evidence="11">
    <location>
        <position position="265"/>
    </location>
    <ligand>
        <name>glycerol</name>
        <dbReference type="ChEBI" id="CHEBI:17754"/>
    </ligand>
</feature>
<comment type="activity regulation">
    <text evidence="11">Activated by phosphorylation and inhibited by fructose 1,6-bisphosphate (FBP).</text>
</comment>
<dbReference type="PROSITE" id="PS00933">
    <property type="entry name" value="FGGY_KINASES_1"/>
    <property type="match status" value="1"/>
</dbReference>
<feature type="binding site" evidence="11">
    <location>
        <position position="13"/>
    </location>
    <ligand>
        <name>ATP</name>
        <dbReference type="ChEBI" id="CHEBI:30616"/>
    </ligand>
</feature>
<feature type="binding site" evidence="11">
    <location>
        <position position="13"/>
    </location>
    <ligand>
        <name>ADP</name>
        <dbReference type="ChEBI" id="CHEBI:456216"/>
    </ligand>
</feature>